<comment type="caution">
    <text evidence="15">The sequence shown here is derived from an EMBL/GenBank/DDBJ whole genome shotgun (WGS) entry which is preliminary data.</text>
</comment>
<protein>
    <recommendedName>
        <fullName evidence="12 13">Crossover junction endodeoxyribonuclease RuvC</fullName>
        <ecNumber evidence="12 13">3.1.21.10</ecNumber>
    </recommendedName>
    <alternativeName>
        <fullName evidence="12">Holliday junction nuclease RuvC</fullName>
    </alternativeName>
    <alternativeName>
        <fullName evidence="12">Holliday junction resolvase RuvC</fullName>
    </alternativeName>
</protein>
<dbReference type="CDD" id="cd16962">
    <property type="entry name" value="RuvC"/>
    <property type="match status" value="1"/>
</dbReference>
<feature type="active site" evidence="12">
    <location>
        <position position="102"/>
    </location>
</feature>
<keyword evidence="10 12" id="KW-0233">DNA recombination</keyword>
<dbReference type="PROSITE" id="PS01321">
    <property type="entry name" value="RUVC"/>
    <property type="match status" value="1"/>
</dbReference>
<dbReference type="GO" id="GO:0016787">
    <property type="term" value="F:hydrolase activity"/>
    <property type="evidence" value="ECO:0007669"/>
    <property type="project" value="UniProtKB-KW"/>
</dbReference>
<dbReference type="PANTHER" id="PTHR30194">
    <property type="entry name" value="CROSSOVER JUNCTION ENDODEOXYRIBONUCLEASE RUVC"/>
    <property type="match status" value="1"/>
</dbReference>
<keyword evidence="14" id="KW-0732">Signal</keyword>
<comment type="cofactor">
    <cofactor evidence="12">
        <name>Mg(2+)</name>
        <dbReference type="ChEBI" id="CHEBI:18420"/>
    </cofactor>
    <text evidence="12">Binds 2 Mg(2+) ion per subunit.</text>
</comment>
<comment type="subcellular location">
    <subcellularLocation>
        <location evidence="12">Cytoplasm</location>
    </subcellularLocation>
</comment>
<comment type="subunit">
    <text evidence="12">Homodimer which binds Holliday junction (HJ) DNA. The HJ becomes 2-fold symmetrical on binding to RuvC with unstacked arms; it has a different conformation from HJ DNA in complex with RuvA. In the full resolvosome a probable DNA-RuvA(4)-RuvB(12)-RuvC(2) complex forms which resolves the HJ.</text>
</comment>
<dbReference type="InterPro" id="IPR020563">
    <property type="entry name" value="X-over_junc_endoDNase_Mg_BS"/>
</dbReference>
<dbReference type="InterPro" id="IPR012337">
    <property type="entry name" value="RNaseH-like_sf"/>
</dbReference>
<accession>A0ABM9T8L1</accession>
<comment type="catalytic activity">
    <reaction evidence="12">
        <text>Endonucleolytic cleavage at a junction such as a reciprocal single-stranded crossover between two homologous DNA duplexes (Holliday junction).</text>
        <dbReference type="EC" id="3.1.21.10"/>
    </reaction>
</comment>
<keyword evidence="3 12" id="KW-0540">Nuclease</keyword>
<dbReference type="Proteomes" id="UP000078599">
    <property type="component" value="Unassembled WGS sequence"/>
</dbReference>
<evidence type="ECO:0000256" key="3">
    <source>
        <dbReference type="ARBA" id="ARBA00022722"/>
    </source>
</evidence>
<comment type="similarity">
    <text evidence="1 12">Belongs to the RuvC family.</text>
</comment>
<evidence type="ECO:0000256" key="8">
    <source>
        <dbReference type="ARBA" id="ARBA00022842"/>
    </source>
</evidence>
<gene>
    <name evidence="12 15" type="primary">ruvC</name>
    <name evidence="15" type="ORF">THICB1_70304</name>
</gene>
<evidence type="ECO:0000256" key="5">
    <source>
        <dbReference type="ARBA" id="ARBA00022759"/>
    </source>
</evidence>
<evidence type="ECO:0000256" key="9">
    <source>
        <dbReference type="ARBA" id="ARBA00023125"/>
    </source>
</evidence>
<evidence type="ECO:0000256" key="1">
    <source>
        <dbReference type="ARBA" id="ARBA00009518"/>
    </source>
</evidence>
<feature type="binding site" evidence="12">
    <location>
        <position position="174"/>
    </location>
    <ligand>
        <name>Mg(2+)</name>
        <dbReference type="ChEBI" id="CHEBI:18420"/>
        <label>1</label>
    </ligand>
</feature>
<dbReference type="InterPro" id="IPR002176">
    <property type="entry name" value="X-over_junc_endoDNase_RuvC"/>
</dbReference>
<organism evidence="15 16">
    <name type="scientific">Thiomonas arsenitoxydans (strain DSM 22701 / CIP 110005 / 3As)</name>
    <dbReference type="NCBI Taxonomy" id="426114"/>
    <lineage>
        <taxon>Bacteria</taxon>
        <taxon>Pseudomonadati</taxon>
        <taxon>Pseudomonadota</taxon>
        <taxon>Betaproteobacteria</taxon>
        <taxon>Burkholderiales</taxon>
        <taxon>Thiomonas</taxon>
    </lineage>
</organism>
<evidence type="ECO:0000256" key="12">
    <source>
        <dbReference type="HAMAP-Rule" id="MF_00034"/>
    </source>
</evidence>
<evidence type="ECO:0000256" key="7">
    <source>
        <dbReference type="ARBA" id="ARBA00022801"/>
    </source>
</evidence>
<dbReference type="HAMAP" id="MF_00034">
    <property type="entry name" value="RuvC"/>
    <property type="match status" value="1"/>
</dbReference>
<dbReference type="EMBL" id="CTRI01000029">
    <property type="protein sequence ID" value="CQR37994.1"/>
    <property type="molecule type" value="Genomic_DNA"/>
</dbReference>
<feature type="binding site" evidence="12">
    <location>
        <position position="102"/>
    </location>
    <ligand>
        <name>Mg(2+)</name>
        <dbReference type="ChEBI" id="CHEBI:18420"/>
        <label>2</label>
    </ligand>
</feature>
<feature type="binding site" evidence="12">
    <location>
        <position position="43"/>
    </location>
    <ligand>
        <name>Mg(2+)</name>
        <dbReference type="ChEBI" id="CHEBI:18420"/>
        <label>1</label>
    </ligand>
</feature>
<evidence type="ECO:0000256" key="2">
    <source>
        <dbReference type="ARBA" id="ARBA00022490"/>
    </source>
</evidence>
<feature type="signal peptide" evidence="14">
    <location>
        <begin position="1"/>
        <end position="20"/>
    </location>
</feature>
<feature type="active site" evidence="12">
    <location>
        <position position="174"/>
    </location>
</feature>
<evidence type="ECO:0000256" key="10">
    <source>
        <dbReference type="ARBA" id="ARBA00023172"/>
    </source>
</evidence>
<keyword evidence="5 12" id="KW-0255">Endonuclease</keyword>
<keyword evidence="9 12" id="KW-0238">DNA-binding</keyword>
<keyword evidence="2 12" id="KW-0963">Cytoplasm</keyword>
<proteinExistence type="inferred from homology"/>
<dbReference type="Gene3D" id="3.30.420.10">
    <property type="entry name" value="Ribonuclease H-like superfamily/Ribonuclease H"/>
    <property type="match status" value="1"/>
</dbReference>
<keyword evidence="8 12" id="KW-0460">Magnesium</keyword>
<evidence type="ECO:0000256" key="4">
    <source>
        <dbReference type="ARBA" id="ARBA00022723"/>
    </source>
</evidence>
<evidence type="ECO:0000313" key="15">
    <source>
        <dbReference type="EMBL" id="CQR37994.1"/>
    </source>
</evidence>
<evidence type="ECO:0000256" key="6">
    <source>
        <dbReference type="ARBA" id="ARBA00022763"/>
    </source>
</evidence>
<name>A0ABM9T8L1_THIA3</name>
<evidence type="ECO:0000256" key="14">
    <source>
        <dbReference type="SAM" id="SignalP"/>
    </source>
</evidence>
<keyword evidence="4 12" id="KW-0479">Metal-binding</keyword>
<evidence type="ECO:0000313" key="16">
    <source>
        <dbReference type="Proteomes" id="UP000078599"/>
    </source>
</evidence>
<dbReference type="NCBIfam" id="TIGR00228">
    <property type="entry name" value="ruvC"/>
    <property type="match status" value="1"/>
</dbReference>
<comment type="function">
    <text evidence="12">The RuvA-RuvB-RuvC complex processes Holliday junction (HJ) DNA during genetic recombination and DNA repair. Endonuclease that resolves HJ intermediates. Cleaves cruciform DNA by making single-stranded nicks across the HJ at symmetrical positions within the homologous arms, yielding a 5'-phosphate and a 3'-hydroxyl group; requires a central core of homology in the junction. The consensus cleavage sequence is 5'-(A/T)TT(C/G)-3'. Cleavage occurs on the 3'-side of the TT dinucleotide at the point of strand exchange. HJ branch migration catalyzed by RuvA-RuvB allows RuvC to scan DNA until it finds its consensus sequence, where it cleaves and resolves the cruciform DNA.</text>
</comment>
<dbReference type="Pfam" id="PF02075">
    <property type="entry name" value="RuvC"/>
    <property type="match status" value="1"/>
</dbReference>
<keyword evidence="11 12" id="KW-0234">DNA repair</keyword>
<dbReference type="PANTHER" id="PTHR30194:SF3">
    <property type="entry name" value="CROSSOVER JUNCTION ENDODEOXYRIBONUCLEASE RUVC"/>
    <property type="match status" value="1"/>
</dbReference>
<dbReference type="EC" id="3.1.21.10" evidence="12 13"/>
<evidence type="ECO:0000256" key="13">
    <source>
        <dbReference type="NCBIfam" id="TIGR00228"/>
    </source>
</evidence>
<feature type="chain" id="PRO_5046217858" description="Crossover junction endodeoxyribonuclease RuvC" evidence="14">
    <location>
        <begin position="21"/>
        <end position="231"/>
    </location>
</feature>
<keyword evidence="7 12" id="KW-0378">Hydrolase</keyword>
<sequence length="231" mass="23867">MLAVPMGTAVLCALIGSVWARCSATPDSFTPSEPRRMRILGIDPGLNTTGYGVIDAQGQRLGYQASGAIRIPKGTLPERLKTLFDGVSEVARQAGAEVAVVEIVFVNVNPQSTLLLGQARGAAIAALVAQGLPVVEYTALQLKKSIVGYGRASKSQIQEMVMRLLALPGQPGPDAADALGLAICHAHAQRGLAALHRASPTAGLSTADVASGKLSAAQLRGMRVRGGRLIG</sequence>
<keyword evidence="6 12" id="KW-0227">DNA damage</keyword>
<keyword evidence="16" id="KW-1185">Reference proteome</keyword>
<dbReference type="InterPro" id="IPR036397">
    <property type="entry name" value="RNaseH_sf"/>
</dbReference>
<reference evidence="15 16" key="1">
    <citation type="submission" date="2015-03" db="EMBL/GenBank/DDBJ databases">
        <authorList>
            <person name="Regsiter A."/>
            <person name="william w."/>
        </authorList>
    </citation>
    <scope>NUCLEOTIDE SEQUENCE [LARGE SCALE GENOMIC DNA]</scope>
    <source>
        <strain evidence="15 16">CB1</strain>
    </source>
</reference>
<evidence type="ECO:0000256" key="11">
    <source>
        <dbReference type="ARBA" id="ARBA00023204"/>
    </source>
</evidence>
<feature type="active site" evidence="12">
    <location>
        <position position="43"/>
    </location>
</feature>
<dbReference type="SUPFAM" id="SSF53098">
    <property type="entry name" value="Ribonuclease H-like"/>
    <property type="match status" value="1"/>
</dbReference>
<dbReference type="PRINTS" id="PR00696">
    <property type="entry name" value="RSOLVASERUVC"/>
</dbReference>